<evidence type="ECO:0000313" key="1">
    <source>
        <dbReference type="EMBL" id="KAJ2899277.1"/>
    </source>
</evidence>
<reference evidence="1" key="1">
    <citation type="submission" date="2022-07" db="EMBL/GenBank/DDBJ databases">
        <title>Phylogenomic reconstructions and comparative analyses of Kickxellomycotina fungi.</title>
        <authorList>
            <person name="Reynolds N.K."/>
            <person name="Stajich J.E."/>
            <person name="Barry K."/>
            <person name="Grigoriev I.V."/>
            <person name="Crous P."/>
            <person name="Smith M.E."/>
        </authorList>
    </citation>
    <scope>NUCLEOTIDE SEQUENCE</scope>
    <source>
        <strain evidence="1">CBS 190363</strain>
    </source>
</reference>
<dbReference type="Proteomes" id="UP001139981">
    <property type="component" value="Unassembled WGS sequence"/>
</dbReference>
<gene>
    <name evidence="1" type="ORF">IWW38_001041</name>
</gene>
<sequence length="377" mass="41532">MSSIANMHKSRSVIDVDTTPVTVFTGFLGAGKTTVIINLLKRVSSVYNIVLLKNEFGDAETDSALARESHIQVTEMTNGCLCCVLVGQMKRALEEMKEKYRPDRIIIETSGSAFPAPIAWQIREMEGSGFHLDSILTVIDCINFCGYEDTSYTARMQAQYTDLILLNKWTHVNERQLDIVVDHINELNTDTPKIKVGADGGVDPEMIFGLDTKLFALSERPAAEVDSALATFVTASDASSGLDHHAHEVDLIEIRRSKSGNLSEEGICSAEFMTFLTSLPADDVYRVKGIVRLVGAISDSEPPSDNTKSSDSALYIVNHAFGRFTFTCLTSKPQLSQDVLVRVTILGTGLRMHLPRLLDGFMASESDMTVQWAQRPE</sequence>
<keyword evidence="2" id="KW-1185">Reference proteome</keyword>
<protein>
    <submittedName>
        <fullName evidence="1">Uncharacterized protein</fullName>
    </submittedName>
</protein>
<dbReference type="EMBL" id="JANBVB010000031">
    <property type="protein sequence ID" value="KAJ2899277.1"/>
    <property type="molecule type" value="Genomic_DNA"/>
</dbReference>
<name>A0ACC1M8C5_9FUNG</name>
<organism evidence="1 2">
    <name type="scientific">Coemansia aciculifera</name>
    <dbReference type="NCBI Taxonomy" id="417176"/>
    <lineage>
        <taxon>Eukaryota</taxon>
        <taxon>Fungi</taxon>
        <taxon>Fungi incertae sedis</taxon>
        <taxon>Zoopagomycota</taxon>
        <taxon>Kickxellomycotina</taxon>
        <taxon>Kickxellomycetes</taxon>
        <taxon>Kickxellales</taxon>
        <taxon>Kickxellaceae</taxon>
        <taxon>Coemansia</taxon>
    </lineage>
</organism>
<accession>A0ACC1M8C5</accession>
<evidence type="ECO:0000313" key="2">
    <source>
        <dbReference type="Proteomes" id="UP001139981"/>
    </source>
</evidence>
<comment type="caution">
    <text evidence="1">The sequence shown here is derived from an EMBL/GenBank/DDBJ whole genome shotgun (WGS) entry which is preliminary data.</text>
</comment>
<proteinExistence type="predicted"/>